<sequence length="533" mass="58090">MAMGKRAQEDDIANGNDRFEEAFTKVENQSPMQNDNDNPKPYSPQQQPTSSKIENSPSEPDSMEQDDQLELARIEMGEVREENERLKLYLERIMKEYKALQIQFFDIAKQEDQKQQATEDTDTASAQELEESDLVSLSLGRVSGSSVGKDEKRKSLSGLENKDQKINEDREGLALSLDCKFGAAKSGMTESLPNNTSPENSLEDPKEDAGEPPSKVLKTMRSGDDEVSQQHLAKKARVCVRASCDTMTMNDGCRWRKYGQKIAKGNPCPRAYFRCTVAPSCSVRKQVQRCAEDMSILITTYEGTHNHPLPVSATAMASITSAAASMLLSGSSTSGSGQGSLPTATTTDLNGLNFYLSDPSRSKQYYLPNSSLMMRSPSHPTITLDLTSGPAITSSASSYLNRFASGTARYSSSISLNYRPMSEPSTLPISWGTSGLPKYGTTDHQPINKSNPQEAFLHHLPYLQKTNYNPQDSIAVATEAIITNPNFQSALTAALKSIICTGSSPICSGTALALGNFQGYSGEDVSGPKVKLE</sequence>
<dbReference type="AlphaFoldDB" id="A0A2I0K3V0"/>
<organism evidence="6 7">
    <name type="scientific">Punica granatum</name>
    <name type="common">Pomegranate</name>
    <dbReference type="NCBI Taxonomy" id="22663"/>
    <lineage>
        <taxon>Eukaryota</taxon>
        <taxon>Viridiplantae</taxon>
        <taxon>Streptophyta</taxon>
        <taxon>Embryophyta</taxon>
        <taxon>Tracheophyta</taxon>
        <taxon>Spermatophyta</taxon>
        <taxon>Magnoliopsida</taxon>
        <taxon>eudicotyledons</taxon>
        <taxon>Gunneridae</taxon>
        <taxon>Pentapetalae</taxon>
        <taxon>rosids</taxon>
        <taxon>malvids</taxon>
        <taxon>Myrtales</taxon>
        <taxon>Lythraceae</taxon>
        <taxon>Punica</taxon>
    </lineage>
</organism>
<evidence type="ECO:0000313" key="7">
    <source>
        <dbReference type="Proteomes" id="UP000233551"/>
    </source>
</evidence>
<protein>
    <submittedName>
        <fullName evidence="6">Uncharacterized protein</fullName>
    </submittedName>
</protein>
<proteinExistence type="predicted"/>
<gene>
    <name evidence="6" type="ORF">CRG98_016404</name>
</gene>
<dbReference type="GeneID" id="116213360"/>
<keyword evidence="2" id="KW-0805">Transcription regulation</keyword>
<dbReference type="GO" id="GO:0003700">
    <property type="term" value="F:DNA-binding transcription factor activity"/>
    <property type="evidence" value="ECO:0007669"/>
    <property type="project" value="InterPro"/>
</dbReference>
<dbReference type="Gene3D" id="2.20.25.80">
    <property type="entry name" value="WRKY domain"/>
    <property type="match status" value="1"/>
</dbReference>
<dbReference type="PANTHER" id="PTHR31429:SF86">
    <property type="entry name" value="WRKY TRANSCRIPTION FACTOR 61-RELATED"/>
    <property type="match status" value="1"/>
</dbReference>
<comment type="caution">
    <text evidence="6">The sequence shown here is derived from an EMBL/GenBank/DDBJ whole genome shotgun (WGS) entry which is preliminary data.</text>
</comment>
<name>A0A2I0K3V0_PUNGR</name>
<evidence type="ECO:0000256" key="5">
    <source>
        <dbReference type="ARBA" id="ARBA00023242"/>
    </source>
</evidence>
<accession>A0A2I0K3V0</accession>
<dbReference type="SMART" id="SM00774">
    <property type="entry name" value="WRKY"/>
    <property type="match status" value="1"/>
</dbReference>
<reference evidence="6 7" key="1">
    <citation type="submission" date="2017-11" db="EMBL/GenBank/DDBJ databases">
        <title>De-novo sequencing of pomegranate (Punica granatum L.) genome.</title>
        <authorList>
            <person name="Akparov Z."/>
            <person name="Amiraslanov A."/>
            <person name="Hajiyeva S."/>
            <person name="Abbasov M."/>
            <person name="Kaur K."/>
            <person name="Hamwieh A."/>
            <person name="Solovyev V."/>
            <person name="Salamov A."/>
            <person name="Braich B."/>
            <person name="Kosarev P."/>
            <person name="Mahmoud A."/>
            <person name="Hajiyev E."/>
            <person name="Babayeva S."/>
            <person name="Izzatullayeva V."/>
            <person name="Mammadov A."/>
            <person name="Mammadov A."/>
            <person name="Sharifova S."/>
            <person name="Ojaghi J."/>
            <person name="Eynullazada K."/>
            <person name="Bayramov B."/>
            <person name="Abdulazimova A."/>
            <person name="Shahmuradov I."/>
        </authorList>
    </citation>
    <scope>NUCLEOTIDE SEQUENCE [LARGE SCALE GENOMIC DNA]</scope>
    <source>
        <strain evidence="7">cv. AG2017</strain>
        <tissue evidence="6">Leaf</tissue>
    </source>
</reference>
<keyword evidence="4" id="KW-0804">Transcription</keyword>
<evidence type="ECO:0000256" key="2">
    <source>
        <dbReference type="ARBA" id="ARBA00023015"/>
    </source>
</evidence>
<evidence type="ECO:0000256" key="1">
    <source>
        <dbReference type="ARBA" id="ARBA00004123"/>
    </source>
</evidence>
<dbReference type="InterPro" id="IPR044810">
    <property type="entry name" value="WRKY_plant"/>
</dbReference>
<dbReference type="FunFam" id="2.20.25.80:FF:000002">
    <property type="entry name" value="probable WRKY transcription factor 31"/>
    <property type="match status" value="1"/>
</dbReference>
<dbReference type="GO" id="GO:0043565">
    <property type="term" value="F:sequence-specific DNA binding"/>
    <property type="evidence" value="ECO:0007669"/>
    <property type="project" value="InterPro"/>
</dbReference>
<evidence type="ECO:0000256" key="3">
    <source>
        <dbReference type="ARBA" id="ARBA00023125"/>
    </source>
</evidence>
<dbReference type="OrthoDB" id="1912868at2759"/>
<keyword evidence="5" id="KW-0539">Nucleus</keyword>
<comment type="subcellular location">
    <subcellularLocation>
        <location evidence="1">Nucleus</location>
    </subcellularLocation>
</comment>
<dbReference type="EMBL" id="PGOL01000900">
    <property type="protein sequence ID" value="PKI63219.1"/>
    <property type="molecule type" value="Genomic_DNA"/>
</dbReference>
<dbReference type="InterPro" id="IPR036576">
    <property type="entry name" value="WRKY_dom_sf"/>
</dbReference>
<evidence type="ECO:0000256" key="4">
    <source>
        <dbReference type="ARBA" id="ARBA00023163"/>
    </source>
</evidence>
<dbReference type="GO" id="GO:0005634">
    <property type="term" value="C:nucleus"/>
    <property type="evidence" value="ECO:0007669"/>
    <property type="project" value="UniProtKB-SubCell"/>
</dbReference>
<dbReference type="PROSITE" id="PS50811">
    <property type="entry name" value="WRKY"/>
    <property type="match status" value="1"/>
</dbReference>
<keyword evidence="7" id="KW-1185">Reference proteome</keyword>
<dbReference type="Pfam" id="PF03106">
    <property type="entry name" value="WRKY"/>
    <property type="match status" value="1"/>
</dbReference>
<dbReference type="SUPFAM" id="SSF118290">
    <property type="entry name" value="WRKY DNA-binding domain"/>
    <property type="match status" value="1"/>
</dbReference>
<dbReference type="InterPro" id="IPR003657">
    <property type="entry name" value="WRKY_dom"/>
</dbReference>
<evidence type="ECO:0000313" key="6">
    <source>
        <dbReference type="EMBL" id="PKI63219.1"/>
    </source>
</evidence>
<dbReference type="PANTHER" id="PTHR31429">
    <property type="entry name" value="WRKY TRANSCRIPTION FACTOR 36-RELATED"/>
    <property type="match status" value="1"/>
</dbReference>
<keyword evidence="3" id="KW-0238">DNA-binding</keyword>
<dbReference type="Proteomes" id="UP000233551">
    <property type="component" value="Unassembled WGS sequence"/>
</dbReference>